<dbReference type="SUPFAM" id="SSF103473">
    <property type="entry name" value="MFS general substrate transporter"/>
    <property type="match status" value="1"/>
</dbReference>
<feature type="transmembrane region" description="Helical" evidence="6">
    <location>
        <begin position="328"/>
        <end position="351"/>
    </location>
</feature>
<feature type="transmembrane region" description="Helical" evidence="6">
    <location>
        <begin position="301"/>
        <end position="322"/>
    </location>
</feature>
<keyword evidence="5 6" id="KW-0472">Membrane</keyword>
<dbReference type="EMBL" id="VOMC01000054">
    <property type="protein sequence ID" value="NVI08748.1"/>
    <property type="molecule type" value="Genomic_DNA"/>
</dbReference>
<comment type="subcellular location">
    <subcellularLocation>
        <location evidence="1">Membrane</location>
        <topology evidence="1">Multi-pass membrane protein</topology>
    </subcellularLocation>
</comment>
<evidence type="ECO:0000256" key="6">
    <source>
        <dbReference type="SAM" id="Phobius"/>
    </source>
</evidence>
<comment type="caution">
    <text evidence="8">The sequence shown here is derived from an EMBL/GenBank/DDBJ whole genome shotgun (WGS) entry which is preliminary data.</text>
</comment>
<dbReference type="PROSITE" id="PS50850">
    <property type="entry name" value="MFS"/>
    <property type="match status" value="1"/>
</dbReference>
<evidence type="ECO:0000256" key="2">
    <source>
        <dbReference type="ARBA" id="ARBA00022448"/>
    </source>
</evidence>
<name>A0ABX2NXD4_9BURK</name>
<dbReference type="InterPro" id="IPR020846">
    <property type="entry name" value="MFS_dom"/>
</dbReference>
<dbReference type="InterPro" id="IPR044770">
    <property type="entry name" value="MFS_spinster-like"/>
</dbReference>
<feature type="transmembrane region" description="Helical" evidence="6">
    <location>
        <begin position="56"/>
        <end position="75"/>
    </location>
</feature>
<keyword evidence="3 6" id="KW-0812">Transmembrane</keyword>
<dbReference type="CDD" id="cd17328">
    <property type="entry name" value="MFS_spinster_like"/>
    <property type="match status" value="1"/>
</dbReference>
<accession>A0ABX2NXD4</accession>
<feature type="transmembrane region" description="Helical" evidence="6">
    <location>
        <begin position="235"/>
        <end position="258"/>
    </location>
</feature>
<feature type="transmembrane region" description="Helical" evidence="6">
    <location>
        <begin position="148"/>
        <end position="170"/>
    </location>
</feature>
<feature type="transmembrane region" description="Helical" evidence="6">
    <location>
        <begin position="264"/>
        <end position="289"/>
    </location>
</feature>
<feature type="transmembrane region" description="Helical" evidence="6">
    <location>
        <begin position="363"/>
        <end position="386"/>
    </location>
</feature>
<dbReference type="InterPro" id="IPR011701">
    <property type="entry name" value="MFS"/>
</dbReference>
<dbReference type="PANTHER" id="PTHR23505:SF79">
    <property type="entry name" value="PROTEIN SPINSTER"/>
    <property type="match status" value="1"/>
</dbReference>
<feature type="domain" description="Major facilitator superfamily (MFS) profile" evidence="7">
    <location>
        <begin position="22"/>
        <end position="456"/>
    </location>
</feature>
<gene>
    <name evidence="8" type="ORF">FSB64_34490</name>
</gene>
<dbReference type="Gene3D" id="1.20.1250.20">
    <property type="entry name" value="MFS general substrate transporter like domains"/>
    <property type="match status" value="1"/>
</dbReference>
<keyword evidence="4 6" id="KW-1133">Transmembrane helix</keyword>
<evidence type="ECO:0000256" key="4">
    <source>
        <dbReference type="ARBA" id="ARBA00022989"/>
    </source>
</evidence>
<evidence type="ECO:0000256" key="3">
    <source>
        <dbReference type="ARBA" id="ARBA00022692"/>
    </source>
</evidence>
<evidence type="ECO:0000256" key="5">
    <source>
        <dbReference type="ARBA" id="ARBA00023136"/>
    </source>
</evidence>
<evidence type="ECO:0000313" key="9">
    <source>
        <dbReference type="Proteomes" id="UP000821598"/>
    </source>
</evidence>
<dbReference type="RefSeq" id="WP_176126025.1">
    <property type="nucleotide sequence ID" value="NZ_JBNDMD010000001.1"/>
</dbReference>
<organism evidence="8 9">
    <name type="scientific">Paraburkholderia youngii</name>
    <dbReference type="NCBI Taxonomy" id="2782701"/>
    <lineage>
        <taxon>Bacteria</taxon>
        <taxon>Pseudomonadati</taxon>
        <taxon>Pseudomonadota</taxon>
        <taxon>Betaproteobacteria</taxon>
        <taxon>Burkholderiales</taxon>
        <taxon>Burkholderiaceae</taxon>
        <taxon>Paraburkholderia</taxon>
    </lineage>
</organism>
<dbReference type="Pfam" id="PF07690">
    <property type="entry name" value="MFS_1"/>
    <property type="match status" value="1"/>
</dbReference>
<dbReference type="Proteomes" id="UP000821598">
    <property type="component" value="Unassembled WGS sequence"/>
</dbReference>
<dbReference type="PANTHER" id="PTHR23505">
    <property type="entry name" value="SPINSTER"/>
    <property type="match status" value="1"/>
</dbReference>
<feature type="transmembrane region" description="Helical" evidence="6">
    <location>
        <begin position="21"/>
        <end position="44"/>
    </location>
</feature>
<feature type="transmembrane region" description="Helical" evidence="6">
    <location>
        <begin position="433"/>
        <end position="452"/>
    </location>
</feature>
<evidence type="ECO:0000256" key="1">
    <source>
        <dbReference type="ARBA" id="ARBA00004141"/>
    </source>
</evidence>
<sequence length="462" mass="49087">MEELTAQNVGTRSSSSWYRGWFLLILVLIYASSFVDRIIVAVVGQAVKMDMGLSDYQVGLLGGLAFSIFYSVLGLPIARLADKFNRVVLISVSIVAWSAMTALCGTAGSFWQLMLYRLGVGIGEAGSTPTSHSLIADEFGPRRRASALAVYALGPPIGVLAGAFGGGWLVEHLGWRPVFFVVGLPGLVFGLLAWLTLREPKRGGADGVAAGSSASAPPLSVVFKRLTSSRAFVQMLLGTVIGAFGQYGINLFIPMYFIRVYSMSFAQAGVIFGLVLGVGGIIGTTLGGVCADRVGVNDRRWYARIPALGTGLGFPLLALAFIADQWQLSVALLFMGTILLNVWNGPTFAVVQSIVEPRMRATASAIVFLLMNLIGQGLGTPTVGFLSDRFASHLFTQGDFHAVCTVPKGPHGAAAVLQGPFASACHDASANGVRYAMLTASVVLIWSAFHYLRATRHLKKNS</sequence>
<evidence type="ECO:0000313" key="8">
    <source>
        <dbReference type="EMBL" id="NVI08748.1"/>
    </source>
</evidence>
<keyword evidence="2" id="KW-0813">Transport</keyword>
<keyword evidence="9" id="KW-1185">Reference proteome</keyword>
<reference evidence="8 9" key="1">
    <citation type="submission" date="2019-08" db="EMBL/GenBank/DDBJ databases">
        <title>Paraburkholderia simonii sp. nov. and P. youngii sp. nov. Brazilian and Mexican Mimosa-associated rhizobia.</title>
        <authorList>
            <person name="Mavima L."/>
            <person name="Beukes C.W."/>
            <person name="Palmer M."/>
            <person name="De Meyer S.E."/>
            <person name="James E.K."/>
            <person name="Maluk M."/>
            <person name="Avontuur J.R."/>
            <person name="Chan W.Y."/>
            <person name="Venter S.N."/>
            <person name="Steenkamp E.T."/>
        </authorList>
    </citation>
    <scope>NUCLEOTIDE SEQUENCE [LARGE SCALE GENOMIC DNA]</scope>
    <source>
        <strain evidence="8 9">JPY454</strain>
    </source>
</reference>
<feature type="transmembrane region" description="Helical" evidence="6">
    <location>
        <begin position="177"/>
        <end position="197"/>
    </location>
</feature>
<protein>
    <submittedName>
        <fullName evidence="8">MFS transporter</fullName>
    </submittedName>
</protein>
<proteinExistence type="predicted"/>
<evidence type="ECO:0000259" key="7">
    <source>
        <dbReference type="PROSITE" id="PS50850"/>
    </source>
</evidence>
<dbReference type="InterPro" id="IPR036259">
    <property type="entry name" value="MFS_trans_sf"/>
</dbReference>
<feature type="transmembrane region" description="Helical" evidence="6">
    <location>
        <begin position="87"/>
        <end position="111"/>
    </location>
</feature>